<comment type="caution">
    <text evidence="2">The sequence shown here is derived from an EMBL/GenBank/DDBJ whole genome shotgun (WGS) entry which is preliminary data.</text>
</comment>
<evidence type="ECO:0000256" key="1">
    <source>
        <dbReference type="SAM" id="MobiDB-lite"/>
    </source>
</evidence>
<keyword evidence="3" id="KW-1185">Reference proteome</keyword>
<accession>A0A371F1Q4</accession>
<proteinExistence type="predicted"/>
<gene>
    <name evidence="2" type="ORF">CR513_48412</name>
</gene>
<protein>
    <submittedName>
        <fullName evidence="2">Uncharacterized protein</fullName>
    </submittedName>
</protein>
<evidence type="ECO:0000313" key="3">
    <source>
        <dbReference type="Proteomes" id="UP000257109"/>
    </source>
</evidence>
<dbReference type="AlphaFoldDB" id="A0A371F1Q4"/>
<reference evidence="2" key="1">
    <citation type="submission" date="2018-05" db="EMBL/GenBank/DDBJ databases">
        <title>Draft genome of Mucuna pruriens seed.</title>
        <authorList>
            <person name="Nnadi N.E."/>
            <person name="Vos R."/>
            <person name="Hasami M.H."/>
            <person name="Devisetty U.K."/>
            <person name="Aguiy J.C."/>
        </authorList>
    </citation>
    <scope>NUCLEOTIDE SEQUENCE [LARGE SCALE GENOMIC DNA]</scope>
    <source>
        <strain evidence="2">JCA_2017</strain>
    </source>
</reference>
<dbReference type="EMBL" id="QJKJ01011044">
    <property type="protein sequence ID" value="RDX72144.1"/>
    <property type="molecule type" value="Genomic_DNA"/>
</dbReference>
<feature type="region of interest" description="Disordered" evidence="1">
    <location>
        <begin position="82"/>
        <end position="101"/>
    </location>
</feature>
<name>A0A371F1Q4_MUCPR</name>
<dbReference type="OrthoDB" id="778454at2759"/>
<organism evidence="2 3">
    <name type="scientific">Mucuna pruriens</name>
    <name type="common">Velvet bean</name>
    <name type="synonym">Dolichos pruriens</name>
    <dbReference type="NCBI Taxonomy" id="157652"/>
    <lineage>
        <taxon>Eukaryota</taxon>
        <taxon>Viridiplantae</taxon>
        <taxon>Streptophyta</taxon>
        <taxon>Embryophyta</taxon>
        <taxon>Tracheophyta</taxon>
        <taxon>Spermatophyta</taxon>
        <taxon>Magnoliopsida</taxon>
        <taxon>eudicotyledons</taxon>
        <taxon>Gunneridae</taxon>
        <taxon>Pentapetalae</taxon>
        <taxon>rosids</taxon>
        <taxon>fabids</taxon>
        <taxon>Fabales</taxon>
        <taxon>Fabaceae</taxon>
        <taxon>Papilionoideae</taxon>
        <taxon>50 kb inversion clade</taxon>
        <taxon>NPAAA clade</taxon>
        <taxon>indigoferoid/millettioid clade</taxon>
        <taxon>Phaseoleae</taxon>
        <taxon>Mucuna</taxon>
    </lineage>
</organism>
<sequence>MFRKVEINIPPLDAIKQILKYVKFLKELCVHKRKKMKRSVEVGGIVSALTKNEEMPRSQNLFSPMHHWRIYLCQSHDPKMSSAEMISAHHKRSSRDDLDPS</sequence>
<feature type="non-terminal residue" evidence="2">
    <location>
        <position position="1"/>
    </location>
</feature>
<dbReference type="Proteomes" id="UP000257109">
    <property type="component" value="Unassembled WGS sequence"/>
</dbReference>
<evidence type="ECO:0000313" key="2">
    <source>
        <dbReference type="EMBL" id="RDX72144.1"/>
    </source>
</evidence>